<evidence type="ECO:0000256" key="1">
    <source>
        <dbReference type="SAM" id="MobiDB-lite"/>
    </source>
</evidence>
<gene>
    <name evidence="3" type="ORF">FA15DRAFT_730819</name>
</gene>
<evidence type="ECO:0000313" key="3">
    <source>
        <dbReference type="EMBL" id="TFK18224.1"/>
    </source>
</evidence>
<dbReference type="EMBL" id="ML210420">
    <property type="protein sequence ID" value="TFK18224.1"/>
    <property type="molecule type" value="Genomic_DNA"/>
</dbReference>
<name>A0A5C3KE12_COPMA</name>
<dbReference type="Proteomes" id="UP000307440">
    <property type="component" value="Unassembled WGS sequence"/>
</dbReference>
<feature type="compositionally biased region" description="Basic and acidic residues" evidence="1">
    <location>
        <begin position="58"/>
        <end position="69"/>
    </location>
</feature>
<protein>
    <submittedName>
        <fullName evidence="3">Uncharacterized protein</fullName>
    </submittedName>
</protein>
<evidence type="ECO:0000313" key="4">
    <source>
        <dbReference type="Proteomes" id="UP000307440"/>
    </source>
</evidence>
<reference evidence="3 4" key="1">
    <citation type="journal article" date="2019" name="Nat. Ecol. Evol.">
        <title>Megaphylogeny resolves global patterns of mushroom evolution.</title>
        <authorList>
            <person name="Varga T."/>
            <person name="Krizsan K."/>
            <person name="Foldi C."/>
            <person name="Dima B."/>
            <person name="Sanchez-Garcia M."/>
            <person name="Sanchez-Ramirez S."/>
            <person name="Szollosi G.J."/>
            <person name="Szarkandi J.G."/>
            <person name="Papp V."/>
            <person name="Albert L."/>
            <person name="Andreopoulos W."/>
            <person name="Angelini C."/>
            <person name="Antonin V."/>
            <person name="Barry K.W."/>
            <person name="Bougher N.L."/>
            <person name="Buchanan P."/>
            <person name="Buyck B."/>
            <person name="Bense V."/>
            <person name="Catcheside P."/>
            <person name="Chovatia M."/>
            <person name="Cooper J."/>
            <person name="Damon W."/>
            <person name="Desjardin D."/>
            <person name="Finy P."/>
            <person name="Geml J."/>
            <person name="Haridas S."/>
            <person name="Hughes K."/>
            <person name="Justo A."/>
            <person name="Karasinski D."/>
            <person name="Kautmanova I."/>
            <person name="Kiss B."/>
            <person name="Kocsube S."/>
            <person name="Kotiranta H."/>
            <person name="LaButti K.M."/>
            <person name="Lechner B.E."/>
            <person name="Liimatainen K."/>
            <person name="Lipzen A."/>
            <person name="Lukacs Z."/>
            <person name="Mihaltcheva S."/>
            <person name="Morgado L.N."/>
            <person name="Niskanen T."/>
            <person name="Noordeloos M.E."/>
            <person name="Ohm R.A."/>
            <person name="Ortiz-Santana B."/>
            <person name="Ovrebo C."/>
            <person name="Racz N."/>
            <person name="Riley R."/>
            <person name="Savchenko A."/>
            <person name="Shiryaev A."/>
            <person name="Soop K."/>
            <person name="Spirin V."/>
            <person name="Szebenyi C."/>
            <person name="Tomsovsky M."/>
            <person name="Tulloss R.E."/>
            <person name="Uehling J."/>
            <person name="Grigoriev I.V."/>
            <person name="Vagvolgyi C."/>
            <person name="Papp T."/>
            <person name="Martin F.M."/>
            <person name="Miettinen O."/>
            <person name="Hibbett D.S."/>
            <person name="Nagy L.G."/>
        </authorList>
    </citation>
    <scope>NUCLEOTIDE SEQUENCE [LARGE SCALE GENOMIC DNA]</scope>
    <source>
        <strain evidence="3 4">CBS 121175</strain>
    </source>
</reference>
<feature type="region of interest" description="Disordered" evidence="1">
    <location>
        <begin position="58"/>
        <end position="148"/>
    </location>
</feature>
<keyword evidence="4" id="KW-1185">Reference proteome</keyword>
<feature type="compositionally biased region" description="Basic residues" evidence="1">
    <location>
        <begin position="94"/>
        <end position="105"/>
    </location>
</feature>
<organism evidence="3 4">
    <name type="scientific">Coprinopsis marcescibilis</name>
    <name type="common">Agaric fungus</name>
    <name type="synonym">Psathyrella marcescibilis</name>
    <dbReference type="NCBI Taxonomy" id="230819"/>
    <lineage>
        <taxon>Eukaryota</taxon>
        <taxon>Fungi</taxon>
        <taxon>Dikarya</taxon>
        <taxon>Basidiomycota</taxon>
        <taxon>Agaricomycotina</taxon>
        <taxon>Agaricomycetes</taxon>
        <taxon>Agaricomycetidae</taxon>
        <taxon>Agaricales</taxon>
        <taxon>Agaricineae</taxon>
        <taxon>Psathyrellaceae</taxon>
        <taxon>Coprinopsis</taxon>
    </lineage>
</organism>
<proteinExistence type="predicted"/>
<sequence>MPPVPEAGVVVGAVIGTLAILGLVLGLGLLYWKRRGRTGSWSSKDLAWRDKFTTAPEMLEKKHTHERKGSLRSQTAYTPRTTPPKPPHPDPNHARHPKPKYKHPRPKPDPTTKLTLSTASLNPHHNPHHPNIGPVPKPQRPAPAGNYEPQYSLGLSSATIKFSDEHSKFETIPLTPRAFSPRVNSPLGKFNLIPRASPRRTLFAERYYHARSISYTGSPRAPEGYI</sequence>
<keyword evidence="2" id="KW-0812">Transmembrane</keyword>
<feature type="transmembrane region" description="Helical" evidence="2">
    <location>
        <begin position="12"/>
        <end position="32"/>
    </location>
</feature>
<keyword evidence="2" id="KW-0472">Membrane</keyword>
<feature type="compositionally biased region" description="Polar residues" evidence="1">
    <location>
        <begin position="112"/>
        <end position="121"/>
    </location>
</feature>
<accession>A0A5C3KE12</accession>
<evidence type="ECO:0000256" key="2">
    <source>
        <dbReference type="SAM" id="Phobius"/>
    </source>
</evidence>
<dbReference type="AlphaFoldDB" id="A0A5C3KE12"/>
<keyword evidence="2" id="KW-1133">Transmembrane helix</keyword>